<protein>
    <recommendedName>
        <fullName evidence="5">Lipopolysaccharide heptosyltransferase family protein</fullName>
    </recommendedName>
</protein>
<accession>A0A368HFV8</accession>
<keyword evidence="4" id="KW-1185">Reference proteome</keyword>
<dbReference type="InterPro" id="IPR051199">
    <property type="entry name" value="LPS_LOS_Heptosyltrfase"/>
</dbReference>
<name>A0A368HFV8_9GAMM</name>
<dbReference type="SUPFAM" id="SSF53756">
    <property type="entry name" value="UDP-Glycosyltransferase/glycogen phosphorylase"/>
    <property type="match status" value="1"/>
</dbReference>
<evidence type="ECO:0008006" key="5">
    <source>
        <dbReference type="Google" id="ProtNLM"/>
    </source>
</evidence>
<evidence type="ECO:0000256" key="1">
    <source>
        <dbReference type="ARBA" id="ARBA00022676"/>
    </source>
</evidence>
<evidence type="ECO:0000256" key="2">
    <source>
        <dbReference type="ARBA" id="ARBA00022679"/>
    </source>
</evidence>
<gene>
    <name evidence="3" type="ORF">C4900_00245</name>
</gene>
<dbReference type="PANTHER" id="PTHR30160">
    <property type="entry name" value="TETRAACYLDISACCHARIDE 4'-KINASE-RELATED"/>
    <property type="match status" value="1"/>
</dbReference>
<dbReference type="AlphaFoldDB" id="A0A368HFV8"/>
<dbReference type="GO" id="GO:0009244">
    <property type="term" value="P:lipopolysaccharide core region biosynthetic process"/>
    <property type="evidence" value="ECO:0007669"/>
    <property type="project" value="TreeGrafter"/>
</dbReference>
<dbReference type="PANTHER" id="PTHR30160:SF1">
    <property type="entry name" value="LIPOPOLYSACCHARIDE 1,2-N-ACETYLGLUCOSAMINETRANSFERASE-RELATED"/>
    <property type="match status" value="1"/>
</dbReference>
<dbReference type="Proteomes" id="UP000253250">
    <property type="component" value="Unassembled WGS sequence"/>
</dbReference>
<evidence type="ECO:0000313" key="4">
    <source>
        <dbReference type="Proteomes" id="UP000253250"/>
    </source>
</evidence>
<keyword evidence="2" id="KW-0808">Transferase</keyword>
<dbReference type="InterPro" id="IPR002201">
    <property type="entry name" value="Glyco_trans_9"/>
</dbReference>
<proteinExistence type="predicted"/>
<dbReference type="GO" id="GO:0005829">
    <property type="term" value="C:cytosol"/>
    <property type="evidence" value="ECO:0007669"/>
    <property type="project" value="TreeGrafter"/>
</dbReference>
<comment type="caution">
    <text evidence="3">The sequence shown here is derived from an EMBL/GenBank/DDBJ whole genome shotgun (WGS) entry which is preliminary data.</text>
</comment>
<evidence type="ECO:0000313" key="3">
    <source>
        <dbReference type="EMBL" id="RCN58271.1"/>
    </source>
</evidence>
<dbReference type="CDD" id="cd03789">
    <property type="entry name" value="GT9_LPS_heptosyltransferase"/>
    <property type="match status" value="1"/>
</dbReference>
<reference evidence="3 4" key="1">
    <citation type="submission" date="2018-02" db="EMBL/GenBank/DDBJ databases">
        <title>Insights into the biology of acidophilic members of the Acidiferrobacteraceae family derived from comparative genomic analyses.</title>
        <authorList>
            <person name="Issotta F."/>
            <person name="Thyssen C."/>
            <person name="Mena C."/>
            <person name="Moya A."/>
            <person name="Bellenberg S."/>
            <person name="Sproer C."/>
            <person name="Covarrubias P.C."/>
            <person name="Sand W."/>
            <person name="Quatrini R."/>
            <person name="Vera M."/>
        </authorList>
    </citation>
    <scope>NUCLEOTIDE SEQUENCE [LARGE SCALE GENOMIC DNA]</scope>
    <source>
        <strain evidence="4">m-1</strain>
    </source>
</reference>
<dbReference type="EMBL" id="PSYR01000001">
    <property type="protein sequence ID" value="RCN58271.1"/>
    <property type="molecule type" value="Genomic_DNA"/>
</dbReference>
<keyword evidence="1" id="KW-0328">Glycosyltransferase</keyword>
<dbReference type="OrthoDB" id="9797795at2"/>
<sequence length="351" mass="38862">MIASVFRKCAHERPRFRYTIGMSLPPDPAPRPTREAPRILVVRRDNIGDLVCTLPVFEGIRRRYPNAHIGALVNSYNAPLLDGNPHIDRVHVYTKSKHRPDGGMRALVRDRLGLVAGLRKERYRTVLHAGSRPRSEMRALTRLAGISEQILDQGTNRPLHEVERVYGLLRTLDIPGPAPAPHLVLAPQAVTDARETLAAHGYEQAIGLHISAREDENRWPLGHFAALIREGAGRGHRFVVFWSPGEASRAEHPGDDARARELLDRCRDLPALGYPTRDLLSLAAGLSAVRVLVGSDGGHVHIAAAVGTPVVGLYCNHKVIQWRPWGAGHVVLHGKRVDAIPVDAVLERLWR</sequence>
<dbReference type="GO" id="GO:0008713">
    <property type="term" value="F:ADP-heptose-lipopolysaccharide heptosyltransferase activity"/>
    <property type="evidence" value="ECO:0007669"/>
    <property type="project" value="TreeGrafter"/>
</dbReference>
<dbReference type="Gene3D" id="3.40.50.2000">
    <property type="entry name" value="Glycogen Phosphorylase B"/>
    <property type="match status" value="2"/>
</dbReference>
<organism evidence="3 4">
    <name type="scientific">Acidiferrobacter thiooxydans</name>
    <dbReference type="NCBI Taxonomy" id="163359"/>
    <lineage>
        <taxon>Bacteria</taxon>
        <taxon>Pseudomonadati</taxon>
        <taxon>Pseudomonadota</taxon>
        <taxon>Gammaproteobacteria</taxon>
        <taxon>Acidiferrobacterales</taxon>
        <taxon>Acidiferrobacteraceae</taxon>
        <taxon>Acidiferrobacter</taxon>
    </lineage>
</organism>
<dbReference type="Pfam" id="PF01075">
    <property type="entry name" value="Glyco_transf_9"/>
    <property type="match status" value="1"/>
</dbReference>